<protein>
    <submittedName>
        <fullName evidence="1">Uncharacterized protein</fullName>
    </submittedName>
</protein>
<organism evidence="1">
    <name type="scientific">Ovis aries</name>
    <name type="common">Sheep</name>
    <dbReference type="NCBI Taxonomy" id="9940"/>
    <lineage>
        <taxon>Eukaryota</taxon>
        <taxon>Metazoa</taxon>
        <taxon>Chordata</taxon>
        <taxon>Craniata</taxon>
        <taxon>Vertebrata</taxon>
        <taxon>Euteleostomi</taxon>
        <taxon>Mammalia</taxon>
        <taxon>Eutheria</taxon>
        <taxon>Laurasiatheria</taxon>
        <taxon>Artiodactyla</taxon>
        <taxon>Ruminantia</taxon>
        <taxon>Pecora</taxon>
        <taxon>Bovidae</taxon>
        <taxon>Caprinae</taxon>
        <taxon>Ovis</taxon>
    </lineage>
</organism>
<accession>A0AC11ELF5</accession>
<dbReference type="Ensembl" id="ENSOART00020043279.1">
    <property type="protein sequence ID" value="ENSOARP00020059975.1"/>
    <property type="gene ID" value="ENSOARG00020036984.1"/>
</dbReference>
<name>A0AC11ELF5_SHEEP</name>
<reference evidence="1" key="2">
    <citation type="submission" date="2025-08" db="UniProtKB">
        <authorList>
            <consortium name="Ensembl"/>
        </authorList>
    </citation>
    <scope>IDENTIFICATION</scope>
</reference>
<evidence type="ECO:0000313" key="1">
    <source>
        <dbReference type="Ensembl" id="ENSOARP00020059975.1"/>
    </source>
</evidence>
<gene>
    <name evidence="1" type="primary">MRAP</name>
</gene>
<reference evidence="1" key="1">
    <citation type="submission" date="2020-11" db="EMBL/GenBank/DDBJ databases">
        <authorList>
            <person name="Davenport K.M."/>
            <person name="Bickhart D.M."/>
            <person name="Smith T.P.L."/>
            <person name="Murdoch B.M."/>
            <person name="Rosen B.D."/>
        </authorList>
    </citation>
    <scope>NUCLEOTIDE SEQUENCE [LARGE SCALE GENOMIC DNA]</scope>
    <source>
        <strain evidence="1">OAR_USU_Benz2616</strain>
    </source>
</reference>
<proteinExistence type="predicted"/>
<sequence length="219" mass="23717">MANRTNTSAPYYSYEYYLDYLDLMPVDEKKLSANKHSIAIAFWVSLAAFLVFLFLILLYMSWSGSPQTSCEWTHRVSGKAPTSRSPWSTSSSLLFLDRGTPPRSPQHVPGVLASTSRSTSGGNPSTPGPPRGTLQPPPSSVEEPDAGASRPVQQLQRERPSTSAPPGLPCSPLGTGPRWGPTGHQLTSATRPVSLPCRQNLSMGEPTPHTHVPSESLFM</sequence>
<reference evidence="1" key="3">
    <citation type="submission" date="2025-09" db="UniProtKB">
        <authorList>
            <consortium name="Ensembl"/>
        </authorList>
    </citation>
    <scope>IDENTIFICATION</scope>
</reference>